<dbReference type="VEuPathDB" id="FungiDB:CC1G_06105"/>
<dbReference type="InterPro" id="IPR042470">
    <property type="entry name" value="RMI1_N_C_sf"/>
</dbReference>
<dbReference type="OrthoDB" id="341511at2759"/>
<accession>A8PA66</accession>
<comment type="caution">
    <text evidence="2">The sequence shown here is derived from an EMBL/GenBank/DDBJ whole genome shotgun (WGS) entry which is preliminary data.</text>
</comment>
<dbReference type="Proteomes" id="UP000001861">
    <property type="component" value="Unassembled WGS sequence"/>
</dbReference>
<evidence type="ECO:0000313" key="3">
    <source>
        <dbReference type="Proteomes" id="UP000001861"/>
    </source>
</evidence>
<feature type="domain" description="RecQ mediated genome instability protein 1 OB-fold" evidence="1">
    <location>
        <begin position="137"/>
        <end position="261"/>
    </location>
</feature>
<dbReference type="EMBL" id="AACS02000002">
    <property type="protein sequence ID" value="EAU81894.2"/>
    <property type="molecule type" value="Genomic_DNA"/>
</dbReference>
<dbReference type="RefSeq" id="XP_001839915.2">
    <property type="nucleotide sequence ID" value="XM_001839863.2"/>
</dbReference>
<reference evidence="2 3" key="1">
    <citation type="journal article" date="2010" name="Proc. Natl. Acad. Sci. U.S.A.">
        <title>Insights into evolution of multicellular fungi from the assembled chromosomes of the mushroom Coprinopsis cinerea (Coprinus cinereus).</title>
        <authorList>
            <person name="Stajich J.E."/>
            <person name="Wilke S.K."/>
            <person name="Ahren D."/>
            <person name="Au C.H."/>
            <person name="Birren B.W."/>
            <person name="Borodovsky M."/>
            <person name="Burns C."/>
            <person name="Canback B."/>
            <person name="Casselton L.A."/>
            <person name="Cheng C.K."/>
            <person name="Deng J."/>
            <person name="Dietrich F.S."/>
            <person name="Fargo D.C."/>
            <person name="Farman M.L."/>
            <person name="Gathman A.C."/>
            <person name="Goldberg J."/>
            <person name="Guigo R."/>
            <person name="Hoegger P.J."/>
            <person name="Hooker J.B."/>
            <person name="Huggins A."/>
            <person name="James T.Y."/>
            <person name="Kamada T."/>
            <person name="Kilaru S."/>
            <person name="Kodira C."/>
            <person name="Kues U."/>
            <person name="Kupfer D."/>
            <person name="Kwan H.S."/>
            <person name="Lomsadze A."/>
            <person name="Li W."/>
            <person name="Lilly W.W."/>
            <person name="Ma L.J."/>
            <person name="Mackey A.J."/>
            <person name="Manning G."/>
            <person name="Martin F."/>
            <person name="Muraguchi H."/>
            <person name="Natvig D.O."/>
            <person name="Palmerini H."/>
            <person name="Ramesh M.A."/>
            <person name="Rehmeyer C.J."/>
            <person name="Roe B.A."/>
            <person name="Shenoy N."/>
            <person name="Stanke M."/>
            <person name="Ter-Hovhannisyan V."/>
            <person name="Tunlid A."/>
            <person name="Velagapudi R."/>
            <person name="Vision T.J."/>
            <person name="Zeng Q."/>
            <person name="Zolan M.E."/>
            <person name="Pukkila P.J."/>
        </authorList>
    </citation>
    <scope>NUCLEOTIDE SEQUENCE [LARGE SCALE GENOMIC DNA]</scope>
    <source>
        <strain evidence="3">Okayama-7 / 130 / ATCC MYA-4618 / FGSC 9003</strain>
    </source>
</reference>
<organism evidence="2 3">
    <name type="scientific">Coprinopsis cinerea (strain Okayama-7 / 130 / ATCC MYA-4618 / FGSC 9003)</name>
    <name type="common">Inky cap fungus</name>
    <name type="synonym">Hormographiella aspergillata</name>
    <dbReference type="NCBI Taxonomy" id="240176"/>
    <lineage>
        <taxon>Eukaryota</taxon>
        <taxon>Fungi</taxon>
        <taxon>Dikarya</taxon>
        <taxon>Basidiomycota</taxon>
        <taxon>Agaricomycotina</taxon>
        <taxon>Agaricomycetes</taxon>
        <taxon>Agaricomycetidae</taxon>
        <taxon>Agaricales</taxon>
        <taxon>Agaricineae</taxon>
        <taxon>Psathyrellaceae</taxon>
        <taxon>Coprinopsis</taxon>
    </lineage>
</organism>
<protein>
    <recommendedName>
        <fullName evidence="1">RecQ mediated genome instability protein 1 OB-fold domain-containing protein</fullName>
    </recommendedName>
</protein>
<dbReference type="STRING" id="240176.A8PA66"/>
<evidence type="ECO:0000313" key="2">
    <source>
        <dbReference type="EMBL" id="EAU81894.2"/>
    </source>
</evidence>
<dbReference type="Gene3D" id="2.40.50.770">
    <property type="entry name" value="RecQ-mediated genome instability protein Rmi1, C-terminal domain"/>
    <property type="match status" value="1"/>
</dbReference>
<name>A8PA66_COPC7</name>
<dbReference type="AlphaFoldDB" id="A8PA66"/>
<dbReference type="InParanoid" id="A8PA66"/>
<evidence type="ECO:0000259" key="1">
    <source>
        <dbReference type="Pfam" id="PF08585"/>
    </source>
</evidence>
<gene>
    <name evidence="2" type="ORF">CC1G_06105</name>
</gene>
<keyword evidence="3" id="KW-1185">Reference proteome</keyword>
<dbReference type="InterPro" id="IPR013894">
    <property type="entry name" value="RMI1_OB"/>
</dbReference>
<dbReference type="KEGG" id="cci:CC1G_06105"/>
<dbReference type="Pfam" id="PF08585">
    <property type="entry name" value="RMI1_N_C"/>
    <property type="match status" value="1"/>
</dbReference>
<sequence length="314" mass="35511">MDSSERTSPTTSVLYSYPAVIPHRVEMLSPLLAARCIEGLPRGEEGDDHEPQDTTDSYIQIAIEVTFPNLVQAFLDDAFARALRWQEENPVDPEFQDEDDQFLAEFASIFFRTPLSQSTLAGHGLPPFSNVATACLKIRGPIWMEVVAIDDLGVSAFVLEKVRIERQKYIFDRISQAARERRVLSREESAAIRASLPKYPRKTLHFRLTDGSQEIDAYEINGPLPHISLDETYVGHKLRLENFHIISGKAYIMPSNVAEIGVIPPQLWDGMHTVSPHTRMEKEVRLCQELDVGLQDLYDLTSLWGLNCETIVES</sequence>
<dbReference type="HOGENOM" id="CLU_885707_0_0_1"/>
<dbReference type="GeneID" id="6016538"/>
<proteinExistence type="predicted"/>